<protein>
    <recommendedName>
        <fullName evidence="5">Peptidase S8</fullName>
    </recommendedName>
</protein>
<keyword evidence="2" id="KW-0732">Signal</keyword>
<dbReference type="AlphaFoldDB" id="A0A2T4IN00"/>
<feature type="compositionally biased region" description="Low complexity" evidence="1">
    <location>
        <begin position="25"/>
        <end position="43"/>
    </location>
</feature>
<proteinExistence type="predicted"/>
<feature type="compositionally biased region" description="Polar residues" evidence="1">
    <location>
        <begin position="73"/>
        <end position="86"/>
    </location>
</feature>
<dbReference type="Proteomes" id="UP000240259">
    <property type="component" value="Unassembled WGS sequence"/>
</dbReference>
<gene>
    <name evidence="3" type="ORF">C9427_28570</name>
</gene>
<feature type="region of interest" description="Disordered" evidence="1">
    <location>
        <begin position="25"/>
        <end position="93"/>
    </location>
</feature>
<organism evidence="3 4">
    <name type="scientific">Mesorhizobium helmanticense</name>
    <dbReference type="NCBI Taxonomy" id="1776423"/>
    <lineage>
        <taxon>Bacteria</taxon>
        <taxon>Pseudomonadati</taxon>
        <taxon>Pseudomonadota</taxon>
        <taxon>Alphaproteobacteria</taxon>
        <taxon>Hyphomicrobiales</taxon>
        <taxon>Phyllobacteriaceae</taxon>
        <taxon>Mesorhizobium</taxon>
    </lineage>
</organism>
<feature type="chain" id="PRO_5015625163" description="Peptidase S8" evidence="2">
    <location>
        <begin position="24"/>
        <end position="93"/>
    </location>
</feature>
<evidence type="ECO:0008006" key="5">
    <source>
        <dbReference type="Google" id="ProtNLM"/>
    </source>
</evidence>
<evidence type="ECO:0000256" key="1">
    <source>
        <dbReference type="SAM" id="MobiDB-lite"/>
    </source>
</evidence>
<dbReference type="EMBL" id="PZJX01000053">
    <property type="protein sequence ID" value="PTE06980.1"/>
    <property type="molecule type" value="Genomic_DNA"/>
</dbReference>
<evidence type="ECO:0000256" key="2">
    <source>
        <dbReference type="SAM" id="SignalP"/>
    </source>
</evidence>
<reference evidence="3 4" key="1">
    <citation type="submission" date="2018-03" db="EMBL/GenBank/DDBJ databases">
        <title>Genome sequence of the symbiotic type strain Mesorhizobium helmanticense CSLC115NT isolated from Lotus corniculatus nodules.</title>
        <authorList>
            <person name="Sannazzaro A.I."/>
            <person name="Torres Tejerizo G.A."/>
            <person name="Dip D."/>
            <person name="Caballero M."/>
            <person name="Pistorio M."/>
            <person name="Estrella M.J."/>
        </authorList>
    </citation>
    <scope>NUCLEOTIDE SEQUENCE [LARGE SCALE GENOMIC DNA]</scope>
    <source>
        <strain evidence="3 4">CSLC115N</strain>
    </source>
</reference>
<feature type="signal peptide" evidence="2">
    <location>
        <begin position="1"/>
        <end position="23"/>
    </location>
</feature>
<accession>A0A2T4IN00</accession>
<evidence type="ECO:0000313" key="4">
    <source>
        <dbReference type="Proteomes" id="UP000240259"/>
    </source>
</evidence>
<sequence>MRNSLFLLVALGGLTIFALPAAAESEEGSCGAPSSSSVAPAGPIDLEAIPMQDATGPKAIKGVSDDDDDCGDSHTSGRAVFSSTAEDGQGDDD</sequence>
<dbReference type="RefSeq" id="WP_146172604.1">
    <property type="nucleotide sequence ID" value="NZ_PZJX01000053.1"/>
</dbReference>
<name>A0A2T4IN00_9HYPH</name>
<evidence type="ECO:0000313" key="3">
    <source>
        <dbReference type="EMBL" id="PTE06980.1"/>
    </source>
</evidence>
<keyword evidence="4" id="KW-1185">Reference proteome</keyword>
<comment type="caution">
    <text evidence="3">The sequence shown here is derived from an EMBL/GenBank/DDBJ whole genome shotgun (WGS) entry which is preliminary data.</text>
</comment>